<reference evidence="2 3" key="1">
    <citation type="submission" date="2020-10" db="EMBL/GenBank/DDBJ databases">
        <title>The Coptis chinensis genome and diversification of protoberbering-type alkaloids.</title>
        <authorList>
            <person name="Wang B."/>
            <person name="Shu S."/>
            <person name="Song C."/>
            <person name="Liu Y."/>
        </authorList>
    </citation>
    <scope>NUCLEOTIDE SEQUENCE [LARGE SCALE GENOMIC DNA]</scope>
    <source>
        <strain evidence="2">HL-2020</strain>
        <tissue evidence="2">Leaf</tissue>
    </source>
</reference>
<sequence>MDLYELENLCKASQDNIQARQEVNTGKDAALPLISTTTAAHPNRNETRSANTVSFADKVRGDQPHQINVTDLPRSEMKGNMPSIRLAKQAVERGRRYCQFSLIGRLDFNKIKLEEVKKIALDLWKPQGDWKLVPLGKGYFMIRLVCEEDLRSILGGGPWRFGEQILRLTRWTRTLIKASQAEPPRHLFG</sequence>
<organism evidence="2 3">
    <name type="scientific">Coptis chinensis</name>
    <dbReference type="NCBI Taxonomy" id="261450"/>
    <lineage>
        <taxon>Eukaryota</taxon>
        <taxon>Viridiplantae</taxon>
        <taxon>Streptophyta</taxon>
        <taxon>Embryophyta</taxon>
        <taxon>Tracheophyta</taxon>
        <taxon>Spermatophyta</taxon>
        <taxon>Magnoliopsida</taxon>
        <taxon>Ranunculales</taxon>
        <taxon>Ranunculaceae</taxon>
        <taxon>Coptidoideae</taxon>
        <taxon>Coptis</taxon>
    </lineage>
</organism>
<accession>A0A835ISW1</accession>
<comment type="caution">
    <text evidence="2">The sequence shown here is derived from an EMBL/GenBank/DDBJ whole genome shotgun (WGS) entry which is preliminary data.</text>
</comment>
<gene>
    <name evidence="2" type="ORF">IFM89_031246</name>
</gene>
<dbReference type="AlphaFoldDB" id="A0A835ISW1"/>
<evidence type="ECO:0000259" key="1">
    <source>
        <dbReference type="Pfam" id="PF14111"/>
    </source>
</evidence>
<protein>
    <recommendedName>
        <fullName evidence="1">DUF4283 domain-containing protein</fullName>
    </recommendedName>
</protein>
<dbReference type="PANTHER" id="PTHR31286:SF60">
    <property type="entry name" value="PROTEIN, PUTATIVE-RELATED"/>
    <property type="match status" value="1"/>
</dbReference>
<dbReference type="EMBL" id="JADFTS010000002">
    <property type="protein sequence ID" value="KAF9622443.1"/>
    <property type="molecule type" value="Genomic_DNA"/>
</dbReference>
<name>A0A835ISW1_9MAGN</name>
<feature type="domain" description="DUF4283" evidence="1">
    <location>
        <begin position="98"/>
        <end position="174"/>
    </location>
</feature>
<keyword evidence="3" id="KW-1185">Reference proteome</keyword>
<dbReference type="Proteomes" id="UP000631114">
    <property type="component" value="Unassembled WGS sequence"/>
</dbReference>
<evidence type="ECO:0000313" key="3">
    <source>
        <dbReference type="Proteomes" id="UP000631114"/>
    </source>
</evidence>
<dbReference type="PANTHER" id="PTHR31286">
    <property type="entry name" value="GLYCINE-RICH CELL WALL STRUCTURAL PROTEIN 1.8-LIKE"/>
    <property type="match status" value="1"/>
</dbReference>
<dbReference type="InterPro" id="IPR040256">
    <property type="entry name" value="At4g02000-like"/>
</dbReference>
<evidence type="ECO:0000313" key="2">
    <source>
        <dbReference type="EMBL" id="KAF9622443.1"/>
    </source>
</evidence>
<dbReference type="InterPro" id="IPR025558">
    <property type="entry name" value="DUF4283"/>
</dbReference>
<dbReference type="Pfam" id="PF14111">
    <property type="entry name" value="DUF4283"/>
    <property type="match status" value="1"/>
</dbReference>
<dbReference type="OrthoDB" id="1750606at2759"/>
<proteinExistence type="predicted"/>